<organism evidence="4 5">
    <name type="scientific">Angomonas deanei</name>
    <dbReference type="NCBI Taxonomy" id="59799"/>
    <lineage>
        <taxon>Eukaryota</taxon>
        <taxon>Discoba</taxon>
        <taxon>Euglenozoa</taxon>
        <taxon>Kinetoplastea</taxon>
        <taxon>Metakinetoplastina</taxon>
        <taxon>Trypanosomatida</taxon>
        <taxon>Trypanosomatidae</taxon>
        <taxon>Strigomonadinae</taxon>
        <taxon>Angomonas</taxon>
    </lineage>
</organism>
<evidence type="ECO:0000313" key="4">
    <source>
        <dbReference type="EMBL" id="CAD2218507.1"/>
    </source>
</evidence>
<dbReference type="EMBL" id="LR877155">
    <property type="protein sequence ID" value="CAD2218507.1"/>
    <property type="molecule type" value="Genomic_DNA"/>
</dbReference>
<protein>
    <submittedName>
        <fullName evidence="4">C2H2-type zinc finger containing protein, putative</fullName>
    </submittedName>
</protein>
<feature type="domain" description="C2H2-type" evidence="3">
    <location>
        <begin position="32"/>
        <end position="60"/>
    </location>
</feature>
<keyword evidence="1" id="KW-0862">Zinc</keyword>
<gene>
    <name evidence="4" type="ORF">ADEAN_000599600</name>
</gene>
<evidence type="ECO:0000313" key="5">
    <source>
        <dbReference type="Proteomes" id="UP000515908"/>
    </source>
</evidence>
<evidence type="ECO:0000256" key="1">
    <source>
        <dbReference type="PROSITE-ProRule" id="PRU00042"/>
    </source>
</evidence>
<dbReference type="Proteomes" id="UP000515908">
    <property type="component" value="Chromosome 11"/>
</dbReference>
<keyword evidence="1" id="KW-0479">Metal-binding</keyword>
<feature type="region of interest" description="Disordered" evidence="2">
    <location>
        <begin position="88"/>
        <end position="143"/>
    </location>
</feature>
<feature type="compositionally biased region" description="Basic and acidic residues" evidence="2">
    <location>
        <begin position="48"/>
        <end position="57"/>
    </location>
</feature>
<dbReference type="Gene3D" id="3.30.160.60">
    <property type="entry name" value="Classic Zinc Finger"/>
    <property type="match status" value="1"/>
</dbReference>
<feature type="region of interest" description="Disordered" evidence="2">
    <location>
        <begin position="48"/>
        <end position="75"/>
    </location>
</feature>
<dbReference type="PROSITE" id="PS50157">
    <property type="entry name" value="ZINC_FINGER_C2H2_2"/>
    <property type="match status" value="1"/>
</dbReference>
<evidence type="ECO:0000259" key="3">
    <source>
        <dbReference type="PROSITE" id="PS50157"/>
    </source>
</evidence>
<dbReference type="SMART" id="SM00355">
    <property type="entry name" value="ZnF_C2H2"/>
    <property type="match status" value="2"/>
</dbReference>
<dbReference type="GO" id="GO:0008270">
    <property type="term" value="F:zinc ion binding"/>
    <property type="evidence" value="ECO:0007669"/>
    <property type="project" value="UniProtKB-KW"/>
</dbReference>
<name>A0A7G2CHG8_9TRYP</name>
<accession>A0A7G2CHG8</accession>
<evidence type="ECO:0000256" key="2">
    <source>
        <dbReference type="SAM" id="MobiDB-lite"/>
    </source>
</evidence>
<dbReference type="VEuPathDB" id="TriTrypDB:ADEAN_000599600"/>
<dbReference type="PROSITE" id="PS00028">
    <property type="entry name" value="ZINC_FINGER_C2H2_1"/>
    <property type="match status" value="2"/>
</dbReference>
<dbReference type="InterPro" id="IPR013087">
    <property type="entry name" value="Znf_C2H2_type"/>
</dbReference>
<keyword evidence="1" id="KW-0863">Zinc-finger</keyword>
<sequence length="143" mass="15599">MPLADSVCDICGENFKNAQGVAAHKEKIHGDIDCDMCHENFKTEQQLLKHKDKEHPAKPMIIDTAPPPAFNKETGKWEFPKSAEQLEQEALVKQGPPKRAISSDNNNNENNNAGASPPGRKGPPPSLFQGKKGPGVPRYASAF</sequence>
<reference evidence="4 5" key="1">
    <citation type="submission" date="2020-08" db="EMBL/GenBank/DDBJ databases">
        <authorList>
            <person name="Newling K."/>
            <person name="Davey J."/>
            <person name="Forrester S."/>
        </authorList>
    </citation>
    <scope>NUCLEOTIDE SEQUENCE [LARGE SCALE GENOMIC DNA]</scope>
    <source>
        <strain evidence="5">Crithidia deanei Carvalho (ATCC PRA-265)</strain>
    </source>
</reference>
<dbReference type="Pfam" id="PF13912">
    <property type="entry name" value="zf-C2H2_6"/>
    <property type="match status" value="1"/>
</dbReference>
<dbReference type="AlphaFoldDB" id="A0A7G2CHG8"/>
<keyword evidence="5" id="KW-1185">Reference proteome</keyword>
<proteinExistence type="predicted"/>